<dbReference type="EMBL" id="UOEK01000475">
    <property type="protein sequence ID" value="VAW08619.1"/>
    <property type="molecule type" value="Genomic_DNA"/>
</dbReference>
<dbReference type="Pfam" id="PF00886">
    <property type="entry name" value="Ribosomal_S16"/>
    <property type="match status" value="1"/>
</dbReference>
<dbReference type="InterPro" id="IPR023803">
    <property type="entry name" value="Ribosomal_bS16_dom_sf"/>
</dbReference>
<proteinExistence type="inferred from homology"/>
<protein>
    <submittedName>
        <fullName evidence="4">SSU ribosomal protein S16p</fullName>
    </submittedName>
</protein>
<dbReference type="GO" id="GO:0003735">
    <property type="term" value="F:structural constituent of ribosome"/>
    <property type="evidence" value="ECO:0007669"/>
    <property type="project" value="InterPro"/>
</dbReference>
<organism evidence="4">
    <name type="scientific">hydrothermal vent metagenome</name>
    <dbReference type="NCBI Taxonomy" id="652676"/>
    <lineage>
        <taxon>unclassified sequences</taxon>
        <taxon>metagenomes</taxon>
        <taxon>ecological metagenomes</taxon>
    </lineage>
</organism>
<dbReference type="HAMAP" id="MF_00385">
    <property type="entry name" value="Ribosomal_bS16"/>
    <property type="match status" value="1"/>
</dbReference>
<dbReference type="InterPro" id="IPR000307">
    <property type="entry name" value="Ribosomal_bS16"/>
</dbReference>
<gene>
    <name evidence="4" type="ORF">MNBD_ACTINO02-22</name>
</gene>
<dbReference type="Gene3D" id="3.30.1320.10">
    <property type="match status" value="1"/>
</dbReference>
<dbReference type="GO" id="GO:0015935">
    <property type="term" value="C:small ribosomal subunit"/>
    <property type="evidence" value="ECO:0007669"/>
    <property type="project" value="TreeGrafter"/>
</dbReference>
<reference evidence="4" key="1">
    <citation type="submission" date="2018-06" db="EMBL/GenBank/DDBJ databases">
        <authorList>
            <person name="Zhirakovskaya E."/>
        </authorList>
    </citation>
    <scope>NUCLEOTIDE SEQUENCE</scope>
</reference>
<evidence type="ECO:0000256" key="2">
    <source>
        <dbReference type="ARBA" id="ARBA00023274"/>
    </source>
</evidence>
<feature type="compositionally biased region" description="Acidic residues" evidence="3">
    <location>
        <begin position="125"/>
        <end position="141"/>
    </location>
</feature>
<dbReference type="SUPFAM" id="SSF54565">
    <property type="entry name" value="Ribosomal protein S16"/>
    <property type="match status" value="1"/>
</dbReference>
<dbReference type="GO" id="GO:0006412">
    <property type="term" value="P:translation"/>
    <property type="evidence" value="ECO:0007669"/>
    <property type="project" value="InterPro"/>
</dbReference>
<keyword evidence="2" id="KW-0687">Ribonucleoprotein</keyword>
<sequence>MAVKIRLTRLGKKKQPVYRVVVMDSRKARDGRYIEQIGRYAPLEDPSVVEIDNEAALKWLHNGAQPTERVQKLLEISGAWTQFRVDKGDIHTIGEVPTAKVETEPEPVVEAAPEAAVVEAAPEAAVDEPTADADDETDGGS</sequence>
<keyword evidence="1 4" id="KW-0689">Ribosomal protein</keyword>
<dbReference type="PROSITE" id="PS00732">
    <property type="entry name" value="RIBOSOMAL_S16"/>
    <property type="match status" value="1"/>
</dbReference>
<dbReference type="InterPro" id="IPR020592">
    <property type="entry name" value="Ribosomal_bS16_CS"/>
</dbReference>
<evidence type="ECO:0000256" key="1">
    <source>
        <dbReference type="ARBA" id="ARBA00022980"/>
    </source>
</evidence>
<feature type="region of interest" description="Disordered" evidence="3">
    <location>
        <begin position="118"/>
        <end position="141"/>
    </location>
</feature>
<dbReference type="AlphaFoldDB" id="A0A3B0T932"/>
<evidence type="ECO:0000313" key="4">
    <source>
        <dbReference type="EMBL" id="VAW08619.1"/>
    </source>
</evidence>
<evidence type="ECO:0000256" key="3">
    <source>
        <dbReference type="SAM" id="MobiDB-lite"/>
    </source>
</evidence>
<dbReference type="GO" id="GO:0005737">
    <property type="term" value="C:cytoplasm"/>
    <property type="evidence" value="ECO:0007669"/>
    <property type="project" value="UniProtKB-ARBA"/>
</dbReference>
<dbReference type="NCBIfam" id="TIGR00002">
    <property type="entry name" value="S16"/>
    <property type="match status" value="1"/>
</dbReference>
<dbReference type="PANTHER" id="PTHR12919:SF20">
    <property type="entry name" value="SMALL RIBOSOMAL SUBUNIT PROTEIN BS16M"/>
    <property type="match status" value="1"/>
</dbReference>
<name>A0A3B0T932_9ZZZZ</name>
<accession>A0A3B0T932</accession>
<dbReference type="PANTHER" id="PTHR12919">
    <property type="entry name" value="30S RIBOSOMAL PROTEIN S16"/>
    <property type="match status" value="1"/>
</dbReference>